<dbReference type="PANTHER" id="PTHR47642:SF5">
    <property type="entry name" value="ATP-DEPENDENT DNA HELICASE"/>
    <property type="match status" value="1"/>
</dbReference>
<dbReference type="Pfam" id="PF00570">
    <property type="entry name" value="HRDC"/>
    <property type="match status" value="1"/>
</dbReference>
<comment type="caution">
    <text evidence="2">The sequence shown here is derived from an EMBL/GenBank/DDBJ whole genome shotgun (WGS) entry which is preliminary data.</text>
</comment>
<dbReference type="SMART" id="SM00341">
    <property type="entry name" value="HRDC"/>
    <property type="match status" value="1"/>
</dbReference>
<dbReference type="GO" id="GO:0003678">
    <property type="term" value="F:DNA helicase activity"/>
    <property type="evidence" value="ECO:0007669"/>
    <property type="project" value="InterPro"/>
</dbReference>
<dbReference type="SMART" id="SM00382">
    <property type="entry name" value="AAA"/>
    <property type="match status" value="1"/>
</dbReference>
<dbReference type="Gene3D" id="1.10.10.1390">
    <property type="entry name" value="ATP-dependent DNA helicase RecQ"/>
    <property type="match status" value="1"/>
</dbReference>
<organism evidence="2 3">
    <name type="scientific">Flavilitoribacter nigricans (strain ATCC 23147 / DSM 23189 / NBRC 102662 / NCIMB 1420 / SS-2)</name>
    <name type="common">Lewinella nigricans</name>
    <dbReference type="NCBI Taxonomy" id="1122177"/>
    <lineage>
        <taxon>Bacteria</taxon>
        <taxon>Pseudomonadati</taxon>
        <taxon>Bacteroidota</taxon>
        <taxon>Saprospiria</taxon>
        <taxon>Saprospirales</taxon>
        <taxon>Lewinellaceae</taxon>
        <taxon>Flavilitoribacter</taxon>
    </lineage>
</organism>
<evidence type="ECO:0000313" key="3">
    <source>
        <dbReference type="Proteomes" id="UP000223913"/>
    </source>
</evidence>
<dbReference type="SUPFAM" id="SSF47819">
    <property type="entry name" value="HRDC-like"/>
    <property type="match status" value="1"/>
</dbReference>
<keyword evidence="3" id="KW-1185">Reference proteome</keyword>
<dbReference type="InterPro" id="IPR051055">
    <property type="entry name" value="PIF1_helicase"/>
</dbReference>
<dbReference type="PANTHER" id="PTHR47642">
    <property type="entry name" value="ATP-DEPENDENT DNA HELICASE"/>
    <property type="match status" value="1"/>
</dbReference>
<dbReference type="InterPro" id="IPR002121">
    <property type="entry name" value="HRDC_dom"/>
</dbReference>
<dbReference type="EMBL" id="PDUD01000004">
    <property type="protein sequence ID" value="PHN07851.1"/>
    <property type="molecule type" value="Genomic_DNA"/>
</dbReference>
<dbReference type="Proteomes" id="UP000223913">
    <property type="component" value="Unassembled WGS sequence"/>
</dbReference>
<keyword evidence="2" id="KW-0347">Helicase</keyword>
<dbReference type="InterPro" id="IPR027785">
    <property type="entry name" value="UvrD-like_helicase_C"/>
</dbReference>
<dbReference type="Gene3D" id="3.40.50.300">
    <property type="entry name" value="P-loop containing nucleotide triphosphate hydrolases"/>
    <property type="match status" value="2"/>
</dbReference>
<dbReference type="GO" id="GO:0006281">
    <property type="term" value="P:DNA repair"/>
    <property type="evidence" value="ECO:0007669"/>
    <property type="project" value="InterPro"/>
</dbReference>
<keyword evidence="2" id="KW-0378">Hydrolase</keyword>
<evidence type="ECO:0000259" key="1">
    <source>
        <dbReference type="PROSITE" id="PS50967"/>
    </source>
</evidence>
<protein>
    <submittedName>
        <fullName evidence="2">Helicase</fullName>
    </submittedName>
</protein>
<dbReference type="GO" id="GO:0000166">
    <property type="term" value="F:nucleotide binding"/>
    <property type="evidence" value="ECO:0007669"/>
    <property type="project" value="InterPro"/>
</dbReference>
<dbReference type="GO" id="GO:0000723">
    <property type="term" value="P:telomere maintenance"/>
    <property type="evidence" value="ECO:0007669"/>
    <property type="project" value="InterPro"/>
</dbReference>
<dbReference type="InterPro" id="IPR027417">
    <property type="entry name" value="P-loop_NTPase"/>
</dbReference>
<dbReference type="Gene3D" id="2.30.30.940">
    <property type="match status" value="1"/>
</dbReference>
<dbReference type="InterPro" id="IPR044876">
    <property type="entry name" value="HRDC_dom_sf"/>
</dbReference>
<dbReference type="InterPro" id="IPR010285">
    <property type="entry name" value="DNA_helicase_pif1-like_DEAD"/>
</dbReference>
<dbReference type="FunFam" id="3.40.50.300:FF:001498">
    <property type="entry name" value="ATP-dependent DNA helicase"/>
    <property type="match status" value="1"/>
</dbReference>
<dbReference type="InterPro" id="IPR010997">
    <property type="entry name" value="HRDC-like_sf"/>
</dbReference>
<dbReference type="Pfam" id="PF13538">
    <property type="entry name" value="UvrD_C_2"/>
    <property type="match status" value="1"/>
</dbReference>
<feature type="domain" description="HRDC" evidence="1">
    <location>
        <begin position="623"/>
        <end position="703"/>
    </location>
</feature>
<dbReference type="OrthoDB" id="9763659at2"/>
<dbReference type="PROSITE" id="PS50967">
    <property type="entry name" value="HRDC"/>
    <property type="match status" value="1"/>
</dbReference>
<keyword evidence="2" id="KW-0067">ATP-binding</keyword>
<keyword evidence="2" id="KW-0547">Nucleotide-binding</keyword>
<dbReference type="RefSeq" id="WP_099148640.1">
    <property type="nucleotide sequence ID" value="NZ_PDUD01000004.1"/>
</dbReference>
<dbReference type="Gene3D" id="1.10.150.80">
    <property type="entry name" value="HRDC domain"/>
    <property type="match status" value="1"/>
</dbReference>
<reference evidence="2 3" key="1">
    <citation type="submission" date="2017-10" db="EMBL/GenBank/DDBJ databases">
        <title>The draft genome sequence of Lewinella nigricans NBRC 102662.</title>
        <authorList>
            <person name="Wang K."/>
        </authorList>
    </citation>
    <scope>NUCLEOTIDE SEQUENCE [LARGE SCALE GENOMIC DNA]</scope>
    <source>
        <strain evidence="2 3">NBRC 102662</strain>
    </source>
</reference>
<dbReference type="AlphaFoldDB" id="A0A2D0NH89"/>
<dbReference type="InterPro" id="IPR029491">
    <property type="entry name" value="Helicase_HTH"/>
</dbReference>
<dbReference type="CDD" id="cd18809">
    <property type="entry name" value="SF1_C_RecD"/>
    <property type="match status" value="1"/>
</dbReference>
<dbReference type="Pfam" id="PF05970">
    <property type="entry name" value="PIF1"/>
    <property type="match status" value="1"/>
</dbReference>
<dbReference type="Pfam" id="PF14493">
    <property type="entry name" value="HTH_40"/>
    <property type="match status" value="1"/>
</dbReference>
<accession>A0A2D0NH89</accession>
<dbReference type="GO" id="GO:0003676">
    <property type="term" value="F:nucleic acid binding"/>
    <property type="evidence" value="ECO:0007669"/>
    <property type="project" value="InterPro"/>
</dbReference>
<proteinExistence type="predicted"/>
<evidence type="ECO:0000313" key="2">
    <source>
        <dbReference type="EMBL" id="PHN07851.1"/>
    </source>
</evidence>
<name>A0A2D0NH89_FLAN2</name>
<sequence length="823" mass="93432">MEHITFNPQIELAFEYVTQTDKHIFLTGKAGTGKTTFLRRVVRETTKRTAVVAPTGVAAINAEGVTIHSLFQLPFGPLIPGQVRERMAQRRFSKKKIDLIKSLDLLIIDEISMVRADVLDGIDEVLRRYRSYSRPFGGLQLLMIGDLHQLPPVVKQNEWDLLRQHYRTPYFFGSLALEKTDAVTIQLQHIYRQADSQFIELLNQVRSNQLDQQVLATLNSRYRPNFVPEEDSGYITLTSHNAAAQKINNERLTALSGDLTVVSAAIDGDFPAHAYPTDPELHFKVGAQVMFVKNDASPDKRYYNGKIGRITKIRGEEIFVQCPGEEHHIAVLPTEWHNRKYTLDEKTKEVSEEIIGTFTQYPLRLAWAITIHKSQGLTFEQVIIDAQAAFAHGQVYVALSRCKTFEGIVLHTELIPSSVKTDRVVQSYTEQARRNEPDEDQLHRAKRDYQQDVLRRFFRFKPLQRAFERLYRSVLENENALQGSLVEDVKTLKTTTENLIMTVGEKFRPQLENYFRQEALPEANEALKDRLGKAGAYFQQHFEKTILPAANQLELLSDNQAVRKKVDEQLTELRKELFITQAGNQALVRGFESRAFNKTRVDAELDFRKSSASRAPRVSVPNSVEHPALFQKLAQWRAETADQEGVQRYVVAPTKTLLELISVLPTTGPSLKRVNGIGKGRADKYGAALLELISDYCTEHGLETDRVQFATGKAPKTSKPPKPDTKTVSLVMFESGQSPEEIATARELAPTTIQSHLAHFIRLGELDIFKLLDREKVEAGAAYFQDSKGQSLSEAKNHFGDQFSYGELRMILNYCLRGEEEEE</sequence>
<gene>
    <name evidence="2" type="ORF">CRP01_03625</name>
</gene>
<dbReference type="SUPFAM" id="SSF52540">
    <property type="entry name" value="P-loop containing nucleoside triphosphate hydrolases"/>
    <property type="match status" value="2"/>
</dbReference>
<dbReference type="InterPro" id="IPR003593">
    <property type="entry name" value="AAA+_ATPase"/>
</dbReference>